<evidence type="ECO:0000256" key="3">
    <source>
        <dbReference type="ARBA" id="ARBA00023157"/>
    </source>
</evidence>
<accession>A0ABS9BF56</accession>
<dbReference type="SUPFAM" id="SSF52833">
    <property type="entry name" value="Thioredoxin-like"/>
    <property type="match status" value="1"/>
</dbReference>
<proteinExistence type="predicted"/>
<protein>
    <submittedName>
        <fullName evidence="6">AhpC/TSA family protein</fullName>
    </submittedName>
</protein>
<evidence type="ECO:0000313" key="6">
    <source>
        <dbReference type="EMBL" id="MCF1713454.1"/>
    </source>
</evidence>
<comment type="caution">
    <text evidence="6">The sequence shown here is derived from an EMBL/GenBank/DDBJ whole genome shotgun (WGS) entry which is preliminary data.</text>
</comment>
<dbReference type="Proteomes" id="UP001200145">
    <property type="component" value="Unassembled WGS sequence"/>
</dbReference>
<dbReference type="PANTHER" id="PTHR42852:SF6">
    <property type="entry name" value="THIOL:DISULFIDE INTERCHANGE PROTEIN DSBE"/>
    <property type="match status" value="1"/>
</dbReference>
<dbReference type="Pfam" id="PF00578">
    <property type="entry name" value="AhpC-TSA"/>
    <property type="match status" value="1"/>
</dbReference>
<evidence type="ECO:0000256" key="1">
    <source>
        <dbReference type="ARBA" id="ARBA00004196"/>
    </source>
</evidence>
<dbReference type="PROSITE" id="PS00194">
    <property type="entry name" value="THIOREDOXIN_1"/>
    <property type="match status" value="1"/>
</dbReference>
<comment type="subcellular location">
    <subcellularLocation>
        <location evidence="1">Cell envelope</location>
    </subcellularLocation>
</comment>
<dbReference type="InterPro" id="IPR017937">
    <property type="entry name" value="Thioredoxin_CS"/>
</dbReference>
<organism evidence="6 7">
    <name type="scientific">Flavihumibacter fluminis</name>
    <dbReference type="NCBI Taxonomy" id="2909236"/>
    <lineage>
        <taxon>Bacteria</taxon>
        <taxon>Pseudomonadati</taxon>
        <taxon>Bacteroidota</taxon>
        <taxon>Chitinophagia</taxon>
        <taxon>Chitinophagales</taxon>
        <taxon>Chitinophagaceae</taxon>
        <taxon>Flavihumibacter</taxon>
    </lineage>
</organism>
<dbReference type="CDD" id="cd02966">
    <property type="entry name" value="TlpA_like_family"/>
    <property type="match status" value="1"/>
</dbReference>
<evidence type="ECO:0000313" key="7">
    <source>
        <dbReference type="Proteomes" id="UP001200145"/>
    </source>
</evidence>
<keyword evidence="2" id="KW-0201">Cytochrome c-type biogenesis</keyword>
<dbReference type="PROSITE" id="PS51352">
    <property type="entry name" value="THIOREDOXIN_2"/>
    <property type="match status" value="1"/>
</dbReference>
<keyword evidence="3" id="KW-1015">Disulfide bond</keyword>
<dbReference type="PANTHER" id="PTHR42852">
    <property type="entry name" value="THIOL:DISULFIDE INTERCHANGE PROTEIN DSBE"/>
    <property type="match status" value="1"/>
</dbReference>
<dbReference type="InterPro" id="IPR050553">
    <property type="entry name" value="Thioredoxin_ResA/DsbE_sf"/>
</dbReference>
<evidence type="ECO:0000256" key="2">
    <source>
        <dbReference type="ARBA" id="ARBA00022748"/>
    </source>
</evidence>
<dbReference type="EMBL" id="JAKEVY010000001">
    <property type="protein sequence ID" value="MCF1713454.1"/>
    <property type="molecule type" value="Genomic_DNA"/>
</dbReference>
<gene>
    <name evidence="6" type="ORF">L0U88_02280</name>
</gene>
<feature type="domain" description="Thioredoxin" evidence="5">
    <location>
        <begin position="223"/>
        <end position="365"/>
    </location>
</feature>
<evidence type="ECO:0000259" key="5">
    <source>
        <dbReference type="PROSITE" id="PS51352"/>
    </source>
</evidence>
<dbReference type="InterPro" id="IPR013766">
    <property type="entry name" value="Thioredoxin_domain"/>
</dbReference>
<dbReference type="InterPro" id="IPR025380">
    <property type="entry name" value="DUF4369"/>
</dbReference>
<dbReference type="InterPro" id="IPR036249">
    <property type="entry name" value="Thioredoxin-like_sf"/>
</dbReference>
<evidence type="ECO:0000256" key="4">
    <source>
        <dbReference type="ARBA" id="ARBA00023284"/>
    </source>
</evidence>
<name>A0ABS9BF56_9BACT</name>
<keyword evidence="4" id="KW-0676">Redox-active center</keyword>
<dbReference type="RefSeq" id="WP_234863985.1">
    <property type="nucleotide sequence ID" value="NZ_JAKEVY010000001.1"/>
</dbReference>
<keyword evidence="7" id="KW-1185">Reference proteome</keyword>
<sequence>MNLLFRIVPMVALVMGSFEGISQQGFQIEGTITGLPDKSVVVITDPDNPSDTLAKAVSRQNQFKLNGAVVDVKLYNISFLPSDKKGLLFLENKKMKLSGDVNAIQQLKLEGSVAQDGFIAFQQQFEPYFRKYGELSQAANKSGVTDSLMQLYRQLVDNLAAAGERFAAEKKDQVVAPFMWATIMQVVENPDLVEKSFAGFTPEVKSSFYGRFLEARIADSKIGRIGSPALEFTQNDPSGTPVSLSSFRGKYVLIDFWASWCGPCRQENPNVVLAHDRFKNKNFTVLGVSLDNNKEKWLKAIKDDKLDWTQVSDLKYWQNEVALQYKIQSIPQNLLIDPNGIIIGKNLRGEELQSKLCEVLGCKEQ</sequence>
<dbReference type="InterPro" id="IPR000866">
    <property type="entry name" value="AhpC/TSA"/>
</dbReference>
<reference evidence="6 7" key="1">
    <citation type="submission" date="2022-01" db="EMBL/GenBank/DDBJ databases">
        <title>Flavihumibacter sp. nov., isolated from sediment of a river.</title>
        <authorList>
            <person name="Liu H."/>
        </authorList>
    </citation>
    <scope>NUCLEOTIDE SEQUENCE [LARGE SCALE GENOMIC DNA]</scope>
    <source>
        <strain evidence="6 7">RY-1</strain>
    </source>
</reference>
<dbReference type="Gene3D" id="3.40.30.10">
    <property type="entry name" value="Glutaredoxin"/>
    <property type="match status" value="1"/>
</dbReference>
<dbReference type="Pfam" id="PF14289">
    <property type="entry name" value="DUF4369"/>
    <property type="match status" value="1"/>
</dbReference>